<feature type="region of interest" description="Disordered" evidence="1">
    <location>
        <begin position="145"/>
        <end position="187"/>
    </location>
</feature>
<dbReference type="RefSeq" id="WP_344102822.1">
    <property type="nucleotide sequence ID" value="NZ_BAAANL010000004.1"/>
</dbReference>
<dbReference type="SUPFAM" id="SSF55166">
    <property type="entry name" value="Hedgehog/DD-peptidase"/>
    <property type="match status" value="1"/>
</dbReference>
<gene>
    <name evidence="3" type="ORF">GCM10009751_22960</name>
</gene>
<evidence type="ECO:0000313" key="4">
    <source>
        <dbReference type="Proteomes" id="UP001501094"/>
    </source>
</evidence>
<evidence type="ECO:0000313" key="3">
    <source>
        <dbReference type="EMBL" id="GAA1864292.1"/>
    </source>
</evidence>
<dbReference type="Gene3D" id="3.30.1380.10">
    <property type="match status" value="1"/>
</dbReference>
<keyword evidence="4" id="KW-1185">Reference proteome</keyword>
<name>A0ABN2NEA6_9MICO</name>
<protein>
    <recommendedName>
        <fullName evidence="2">D-alanyl-D-alanine carboxypeptidase-like core domain-containing protein</fullName>
    </recommendedName>
</protein>
<feature type="compositionally biased region" description="Basic and acidic residues" evidence="1">
    <location>
        <begin position="148"/>
        <end position="180"/>
    </location>
</feature>
<dbReference type="Pfam" id="PF02557">
    <property type="entry name" value="VanY"/>
    <property type="match status" value="1"/>
</dbReference>
<dbReference type="EMBL" id="BAAANL010000004">
    <property type="protein sequence ID" value="GAA1864292.1"/>
    <property type="molecule type" value="Genomic_DNA"/>
</dbReference>
<evidence type="ECO:0000256" key="1">
    <source>
        <dbReference type="SAM" id="MobiDB-lite"/>
    </source>
</evidence>
<dbReference type="CDD" id="cd14814">
    <property type="entry name" value="Peptidase_M15"/>
    <property type="match status" value="1"/>
</dbReference>
<accession>A0ABN2NEA6</accession>
<organism evidence="3 4">
    <name type="scientific">Myceligenerans crystallogenes</name>
    <dbReference type="NCBI Taxonomy" id="316335"/>
    <lineage>
        <taxon>Bacteria</taxon>
        <taxon>Bacillati</taxon>
        <taxon>Actinomycetota</taxon>
        <taxon>Actinomycetes</taxon>
        <taxon>Micrococcales</taxon>
        <taxon>Promicromonosporaceae</taxon>
        <taxon>Myceligenerans</taxon>
    </lineage>
</organism>
<feature type="region of interest" description="Disordered" evidence="1">
    <location>
        <begin position="94"/>
        <end position="121"/>
    </location>
</feature>
<dbReference type="InterPro" id="IPR003709">
    <property type="entry name" value="VanY-like_core_dom"/>
</dbReference>
<sequence length="416" mass="44817">MLRRRTALIVAAALALPAAIVGVAWSVQESREVAAGEVAAAELQDARASVVRLVDEGHAARADLGERIAEARDVTRAGRTAERGVMQALQEALSTAESHRRAEAPRVPPADAGPAALADARSAARDWTGELTWMSGELARNIAAAEKSQQEFRQAQEARRERERQQAARAGREPASRHEPAPPGTLPEARDALRQAVTDLPPLVEDAGFTIDWAEQAGVPGDLVSRLRARLGEAQEALADGEAVAGSGELGVVAGAARRLDAAFAALEEASWRARDAGADGTNGRLSRAELCLASHSPEGLRQYLRCDAAEAWRRLGAEFEQEFGVPLYAEYGYRAYDLQLWAMAVYGAGQAAEPGTSNHGWGEAVDLQDDAGWGFGGEYHEWLRAHAPAYGWDNPPWARQGNGREEPWHWEYGTS</sequence>
<reference evidence="3 4" key="1">
    <citation type="journal article" date="2019" name="Int. J. Syst. Evol. Microbiol.">
        <title>The Global Catalogue of Microorganisms (GCM) 10K type strain sequencing project: providing services to taxonomists for standard genome sequencing and annotation.</title>
        <authorList>
            <consortium name="The Broad Institute Genomics Platform"/>
            <consortium name="The Broad Institute Genome Sequencing Center for Infectious Disease"/>
            <person name="Wu L."/>
            <person name="Ma J."/>
        </authorList>
    </citation>
    <scope>NUCLEOTIDE SEQUENCE [LARGE SCALE GENOMIC DNA]</scope>
    <source>
        <strain evidence="3 4">JCM 14326</strain>
    </source>
</reference>
<evidence type="ECO:0000259" key="2">
    <source>
        <dbReference type="Pfam" id="PF02557"/>
    </source>
</evidence>
<comment type="caution">
    <text evidence="3">The sequence shown here is derived from an EMBL/GenBank/DDBJ whole genome shotgun (WGS) entry which is preliminary data.</text>
</comment>
<proteinExistence type="predicted"/>
<feature type="domain" description="D-alanyl-D-alanine carboxypeptidase-like core" evidence="2">
    <location>
        <begin position="303"/>
        <end position="413"/>
    </location>
</feature>
<feature type="compositionally biased region" description="Low complexity" evidence="1">
    <location>
        <begin position="109"/>
        <end position="121"/>
    </location>
</feature>
<dbReference type="InterPro" id="IPR009045">
    <property type="entry name" value="Zn_M74/Hedgehog-like"/>
</dbReference>
<dbReference type="Proteomes" id="UP001501094">
    <property type="component" value="Unassembled WGS sequence"/>
</dbReference>